<name>A0ACC2TF44_9FUNG</name>
<organism evidence="1 2">
    <name type="scientific">Entomophthora muscae</name>
    <dbReference type="NCBI Taxonomy" id="34485"/>
    <lineage>
        <taxon>Eukaryota</taxon>
        <taxon>Fungi</taxon>
        <taxon>Fungi incertae sedis</taxon>
        <taxon>Zoopagomycota</taxon>
        <taxon>Entomophthoromycotina</taxon>
        <taxon>Entomophthoromycetes</taxon>
        <taxon>Entomophthorales</taxon>
        <taxon>Entomophthoraceae</taxon>
        <taxon>Entomophthora</taxon>
    </lineage>
</organism>
<gene>
    <name evidence="1" type="ORF">DSO57_1018556</name>
</gene>
<accession>A0ACC2TF44</accession>
<proteinExistence type="predicted"/>
<keyword evidence="2" id="KW-1185">Reference proteome</keyword>
<dbReference type="EMBL" id="QTSX02002921">
    <property type="protein sequence ID" value="KAJ9073243.1"/>
    <property type="molecule type" value="Genomic_DNA"/>
</dbReference>
<protein>
    <submittedName>
        <fullName evidence="1">Uncharacterized protein</fullName>
    </submittedName>
</protein>
<dbReference type="Proteomes" id="UP001165960">
    <property type="component" value="Unassembled WGS sequence"/>
</dbReference>
<sequence>MTPPLTTQPNCPMETPTAAKTTSTQLFGVLYINLTGMVDTMVPNSGPWSFLGQSYLSYGGHYPLAWQYPVQSHLIPPPIPGFLIVLVKSYGHNKIVELAENLLGGFLFHPSELPDQTLSIFIHYCDQESFWQLYWL</sequence>
<evidence type="ECO:0000313" key="2">
    <source>
        <dbReference type="Proteomes" id="UP001165960"/>
    </source>
</evidence>
<comment type="caution">
    <text evidence="1">The sequence shown here is derived from an EMBL/GenBank/DDBJ whole genome shotgun (WGS) entry which is preliminary data.</text>
</comment>
<evidence type="ECO:0000313" key="1">
    <source>
        <dbReference type="EMBL" id="KAJ9073243.1"/>
    </source>
</evidence>
<reference evidence="1" key="1">
    <citation type="submission" date="2022-04" db="EMBL/GenBank/DDBJ databases">
        <title>Genome of the entomopathogenic fungus Entomophthora muscae.</title>
        <authorList>
            <person name="Elya C."/>
            <person name="Lovett B.R."/>
            <person name="Lee E."/>
            <person name="Macias A.M."/>
            <person name="Hajek A.E."/>
            <person name="De Bivort B.L."/>
            <person name="Kasson M.T."/>
            <person name="De Fine Licht H.H."/>
            <person name="Stajich J.E."/>
        </authorList>
    </citation>
    <scope>NUCLEOTIDE SEQUENCE</scope>
    <source>
        <strain evidence="1">Berkeley</strain>
    </source>
</reference>